<keyword evidence="8" id="KW-0966">Cell projection</keyword>
<dbReference type="GO" id="GO:0005930">
    <property type="term" value="C:axoneme"/>
    <property type="evidence" value="ECO:0007669"/>
    <property type="project" value="UniProtKB-SubCell"/>
</dbReference>
<proteinExistence type="predicted"/>
<evidence type="ECO:0000256" key="7">
    <source>
        <dbReference type="ARBA" id="ARBA00023212"/>
    </source>
</evidence>
<evidence type="ECO:0000256" key="3">
    <source>
        <dbReference type="ARBA" id="ARBA00022490"/>
    </source>
</evidence>
<feature type="compositionally biased region" description="Low complexity" evidence="9">
    <location>
        <begin position="379"/>
        <end position="395"/>
    </location>
</feature>
<keyword evidence="3" id="KW-0963">Cytoplasm</keyword>
<evidence type="ECO:0000256" key="2">
    <source>
        <dbReference type="ARBA" id="ARBA00004430"/>
    </source>
</evidence>
<keyword evidence="4" id="KW-0677">Repeat</keyword>
<keyword evidence="7" id="KW-0206">Cytoskeleton</keyword>
<feature type="region of interest" description="Disordered" evidence="9">
    <location>
        <begin position="472"/>
        <end position="494"/>
    </location>
</feature>
<dbReference type="SMART" id="SM00698">
    <property type="entry name" value="MORN"/>
    <property type="match status" value="9"/>
</dbReference>
<evidence type="ECO:0000256" key="6">
    <source>
        <dbReference type="ARBA" id="ARBA00023069"/>
    </source>
</evidence>
<evidence type="ECO:0000256" key="8">
    <source>
        <dbReference type="ARBA" id="ARBA00023273"/>
    </source>
</evidence>
<dbReference type="Pfam" id="PF02493">
    <property type="entry name" value="MORN"/>
    <property type="match status" value="9"/>
</dbReference>
<evidence type="ECO:0000256" key="5">
    <source>
        <dbReference type="ARBA" id="ARBA00022846"/>
    </source>
</evidence>
<dbReference type="Gene3D" id="2.20.110.10">
    <property type="entry name" value="Histone H3 K4-specific methyltransferase SET7/9 N-terminal domain"/>
    <property type="match status" value="5"/>
</dbReference>
<dbReference type="SUPFAM" id="SSF82185">
    <property type="entry name" value="Histone H3 K4-specific methyltransferase SET7/9 N-terminal domain"/>
    <property type="match status" value="3"/>
</dbReference>
<keyword evidence="6" id="KW-0969">Cilium</keyword>
<evidence type="ECO:0000256" key="1">
    <source>
        <dbReference type="ARBA" id="ARBA00004230"/>
    </source>
</evidence>
<feature type="region of interest" description="Disordered" evidence="9">
    <location>
        <begin position="377"/>
        <end position="409"/>
    </location>
</feature>
<evidence type="ECO:0000256" key="9">
    <source>
        <dbReference type="SAM" id="MobiDB-lite"/>
    </source>
</evidence>
<dbReference type="GO" id="GO:0031514">
    <property type="term" value="C:motile cilium"/>
    <property type="evidence" value="ECO:0007669"/>
    <property type="project" value="UniProtKB-SubCell"/>
</dbReference>
<dbReference type="Proteomes" id="UP001230188">
    <property type="component" value="Unassembled WGS sequence"/>
</dbReference>
<evidence type="ECO:0000313" key="11">
    <source>
        <dbReference type="Proteomes" id="UP001230188"/>
    </source>
</evidence>
<dbReference type="InterPro" id="IPR003409">
    <property type="entry name" value="MORN"/>
</dbReference>
<comment type="caution">
    <text evidence="10">The sequence shown here is derived from an EMBL/GenBank/DDBJ whole genome shotgun (WGS) entry which is preliminary data.</text>
</comment>
<comment type="subcellular location">
    <subcellularLocation>
        <location evidence="1">Cell projection</location>
        <location evidence="1">Cilium</location>
        <location evidence="1">Flagellum</location>
    </subcellularLocation>
    <subcellularLocation>
        <location evidence="2">Cytoplasm</location>
        <location evidence="2">Cytoskeleton</location>
        <location evidence="2">Cilium axoneme</location>
    </subcellularLocation>
</comment>
<evidence type="ECO:0000256" key="4">
    <source>
        <dbReference type="ARBA" id="ARBA00022737"/>
    </source>
</evidence>
<keyword evidence="11" id="KW-1185">Reference proteome</keyword>
<sequence>MNRYVKLEPSLASLLVTSYEGGRDAEGRFEGEGSALFTGGQKYSGNLKDGMMHGAGTYEWPDGTVYRGEFARNVIMGSGSYEWPDGSTYTGEVRDGLRHGRGAFAGALGRYDGEWQRGQRHGAGTMTYSASCVYTGEWVQNKRHGQGEMVYESGNSYAGSWANDAKNGRGTMTWKDRGESYDGEWRDDKQNGFGTHVWAKDDPSSWVGTQRQMHNSYRGEWRDGLRHGDGTFFYANGARYAGTWVSGIKEGNGVFIHETGALYVGAFVKDRMADPSDVDKPQLFLCVDDLLPQENEEATAAERTALDKAILRVNSELKAIYQAYAGTVDDGIFAVSSRALWQLCRDVRVVPGQLSVAAVNAVLLAMRRQHHVAIEAARNNPNNNNHNGNNNNNNNGDEQQQQEEARAYSLADDERDILTAKVLGPHSPVRPILYREFVEAVVRIAVVTCPSKPVSAAFKDFMICTVIPRARQRGGPASTSLEEEEEEEKVASDVVEPDFSNTWSTAVDRRSVAAREFADAVAREAVVLTCSSFGTLTLAPALALATRLFPGCEAIRSHLALAFSALRRGRDPTLVFLATMELEMTELAEFLARVACLVAGKSTSDDDDISLFDDLLADLTPRLPACAIAAAQDLDTWAKASHRLTPCVEPVQSTPPPLSTIPPS</sequence>
<dbReference type="EMBL" id="JAQMWT010000439">
    <property type="protein sequence ID" value="KAJ8601334.1"/>
    <property type="molecule type" value="Genomic_DNA"/>
</dbReference>
<protein>
    <submittedName>
        <fullName evidence="10">Uncharacterized protein</fullName>
    </submittedName>
</protein>
<reference evidence="10" key="1">
    <citation type="submission" date="2023-01" db="EMBL/GenBank/DDBJ databases">
        <title>Metagenome sequencing of chrysophaentin producing Chrysophaeum taylorii.</title>
        <authorList>
            <person name="Davison J."/>
            <person name="Bewley C."/>
        </authorList>
    </citation>
    <scope>NUCLEOTIDE SEQUENCE</scope>
    <source>
        <strain evidence="10">NIES-1699</strain>
    </source>
</reference>
<organism evidence="10 11">
    <name type="scientific">Chrysophaeum taylorii</name>
    <dbReference type="NCBI Taxonomy" id="2483200"/>
    <lineage>
        <taxon>Eukaryota</taxon>
        <taxon>Sar</taxon>
        <taxon>Stramenopiles</taxon>
        <taxon>Ochrophyta</taxon>
        <taxon>Pelagophyceae</taxon>
        <taxon>Pelagomonadales</taxon>
        <taxon>Pelagomonadaceae</taxon>
        <taxon>Chrysophaeum</taxon>
    </lineage>
</organism>
<name>A0AAD7XKC3_9STRA</name>
<evidence type="ECO:0000313" key="10">
    <source>
        <dbReference type="EMBL" id="KAJ8601334.1"/>
    </source>
</evidence>
<gene>
    <name evidence="10" type="ORF">CTAYLR_007245</name>
</gene>
<dbReference type="PANTHER" id="PTHR46613">
    <property type="entry name" value="RADIAL SPOKE HEAD 10 HOMOLOG B-RELATED"/>
    <property type="match status" value="1"/>
</dbReference>
<dbReference type="PANTHER" id="PTHR46613:SF1">
    <property type="entry name" value="RADIAL SPOKE HEAD 10 HOMOLOG B-RELATED"/>
    <property type="match status" value="1"/>
</dbReference>
<keyword evidence="5" id="KW-0282">Flagellum</keyword>
<dbReference type="AlphaFoldDB" id="A0AAD7XKC3"/>
<accession>A0AAD7XKC3</accession>